<proteinExistence type="predicted"/>
<evidence type="ECO:0000313" key="3">
    <source>
        <dbReference type="Proteomes" id="UP000034751"/>
    </source>
</evidence>
<dbReference type="STRING" id="1618747.UW02_C0004G0013"/>
<name>A0A0G1FBU1_9BACT</name>
<dbReference type="EMBL" id="LCGS01000004">
    <property type="protein sequence ID" value="KKT19836.1"/>
    <property type="molecule type" value="Genomic_DNA"/>
</dbReference>
<keyword evidence="1" id="KW-0472">Membrane</keyword>
<keyword evidence="1" id="KW-0812">Transmembrane</keyword>
<dbReference type="SUPFAM" id="SSF54523">
    <property type="entry name" value="Pili subunits"/>
    <property type="match status" value="1"/>
</dbReference>
<sequence>MFKLNGKIKQAGMSYVELIVVLSIFSALSGLAIFNYGAFQNKVDIKNMASDIASKIVEAQRASLAGQWPPVSFTTPDGWKPSYGVYFNSSTATDSDGIPFNKKFIYFVDVNANDQYTGTSDCSNGTDECLSKIRITKDSKISSIKKCTGEDEVNDCNPIIGNSLSITFQRPDSGATFFPSLVDTYKYVLITVSSSDETANAFIKIYRSGRVQIN</sequence>
<feature type="transmembrane region" description="Helical" evidence="1">
    <location>
        <begin position="12"/>
        <end position="38"/>
    </location>
</feature>
<protein>
    <submittedName>
        <fullName evidence="2">Uncharacterized protein</fullName>
    </submittedName>
</protein>
<accession>A0A0G1FBU1</accession>
<dbReference type="Proteomes" id="UP000034751">
    <property type="component" value="Unassembled WGS sequence"/>
</dbReference>
<comment type="caution">
    <text evidence="2">The sequence shown here is derived from an EMBL/GenBank/DDBJ whole genome shotgun (WGS) entry which is preliminary data.</text>
</comment>
<dbReference type="AlphaFoldDB" id="A0A0G1FBU1"/>
<gene>
    <name evidence="2" type="ORF">UW02_C0004G0013</name>
</gene>
<evidence type="ECO:0000313" key="2">
    <source>
        <dbReference type="EMBL" id="KKT19836.1"/>
    </source>
</evidence>
<dbReference type="InterPro" id="IPR045584">
    <property type="entry name" value="Pilin-like"/>
</dbReference>
<keyword evidence="1" id="KW-1133">Transmembrane helix</keyword>
<organism evidence="2 3">
    <name type="scientific">Candidatus Nomurabacteria bacterium GW2011_GWB1_43_7</name>
    <dbReference type="NCBI Taxonomy" id="1618747"/>
    <lineage>
        <taxon>Bacteria</taxon>
        <taxon>Candidatus Nomuraibacteriota</taxon>
    </lineage>
</organism>
<evidence type="ECO:0000256" key="1">
    <source>
        <dbReference type="SAM" id="Phobius"/>
    </source>
</evidence>
<reference evidence="2 3" key="1">
    <citation type="journal article" date="2015" name="Nature">
        <title>rRNA introns, odd ribosomes, and small enigmatic genomes across a large radiation of phyla.</title>
        <authorList>
            <person name="Brown C.T."/>
            <person name="Hug L.A."/>
            <person name="Thomas B.C."/>
            <person name="Sharon I."/>
            <person name="Castelle C.J."/>
            <person name="Singh A."/>
            <person name="Wilkins M.J."/>
            <person name="Williams K.H."/>
            <person name="Banfield J.F."/>
        </authorList>
    </citation>
    <scope>NUCLEOTIDE SEQUENCE [LARGE SCALE GENOMIC DNA]</scope>
</reference>